<dbReference type="Pfam" id="PF01158">
    <property type="entry name" value="Ribosomal_L36e"/>
    <property type="match status" value="1"/>
</dbReference>
<evidence type="ECO:0000256" key="1">
    <source>
        <dbReference type="ARBA" id="ARBA00006509"/>
    </source>
</evidence>
<dbReference type="GO" id="GO:0003735">
    <property type="term" value="F:structural constituent of ribosome"/>
    <property type="evidence" value="ECO:0007669"/>
    <property type="project" value="InterPro"/>
</dbReference>
<name>A0AAN7YKK7_9MYCE</name>
<dbReference type="AlphaFoldDB" id="A0AAN7YKK7"/>
<dbReference type="PANTHER" id="PTHR10114">
    <property type="entry name" value="60S RIBOSOMAL PROTEIN L36"/>
    <property type="match status" value="1"/>
</dbReference>
<reference evidence="4 5" key="1">
    <citation type="submission" date="2023-11" db="EMBL/GenBank/DDBJ databases">
        <title>Dfirmibasis_genome.</title>
        <authorList>
            <person name="Edelbroek B."/>
            <person name="Kjellin J."/>
            <person name="Jerlstrom-Hultqvist J."/>
            <person name="Soderbom F."/>
        </authorList>
    </citation>
    <scope>NUCLEOTIDE SEQUENCE [LARGE SCALE GENOMIC DNA]</scope>
    <source>
        <strain evidence="4 5">TNS-C-14</strain>
    </source>
</reference>
<dbReference type="Proteomes" id="UP001344447">
    <property type="component" value="Unassembled WGS sequence"/>
</dbReference>
<evidence type="ECO:0000313" key="5">
    <source>
        <dbReference type="Proteomes" id="UP001344447"/>
    </source>
</evidence>
<comment type="caution">
    <text evidence="4">The sequence shown here is derived from an EMBL/GenBank/DDBJ whole genome shotgun (WGS) entry which is preliminary data.</text>
</comment>
<gene>
    <name evidence="4" type="ORF">RB653_009952</name>
</gene>
<comment type="similarity">
    <text evidence="1">Belongs to the eukaryotic ribosomal protein eL36 family.</text>
</comment>
<dbReference type="InterPro" id="IPR038097">
    <property type="entry name" value="Ribosomal_eL36_sf"/>
</dbReference>
<dbReference type="GO" id="GO:1990904">
    <property type="term" value="C:ribonucleoprotein complex"/>
    <property type="evidence" value="ECO:0007669"/>
    <property type="project" value="UniProtKB-KW"/>
</dbReference>
<dbReference type="GO" id="GO:0006412">
    <property type="term" value="P:translation"/>
    <property type="evidence" value="ECO:0007669"/>
    <property type="project" value="InterPro"/>
</dbReference>
<keyword evidence="3" id="KW-0687">Ribonucleoprotein</keyword>
<evidence type="ECO:0000256" key="3">
    <source>
        <dbReference type="ARBA" id="ARBA00023274"/>
    </source>
</evidence>
<sequence length="109" mass="12080">MSSAATKPVKRSGIVKGFNKGHPVAKRTVASTFKKQYFLKVVTKRVAAIRDVIREISGFAPYERRISELLKSGLDKRALKVAKKRLGSIQAGKKKRDDIANINRKASAK</sequence>
<keyword evidence="5" id="KW-1185">Reference proteome</keyword>
<evidence type="ECO:0008006" key="6">
    <source>
        <dbReference type="Google" id="ProtNLM"/>
    </source>
</evidence>
<keyword evidence="2" id="KW-0689">Ribosomal protein</keyword>
<evidence type="ECO:0000256" key="2">
    <source>
        <dbReference type="ARBA" id="ARBA00022980"/>
    </source>
</evidence>
<protein>
    <recommendedName>
        <fullName evidence="6">60S ribosomal protein L36</fullName>
    </recommendedName>
</protein>
<dbReference type="FunFam" id="1.10.10.1760:FF:000001">
    <property type="entry name" value="60S ribosomal protein L36"/>
    <property type="match status" value="1"/>
</dbReference>
<dbReference type="InterPro" id="IPR000509">
    <property type="entry name" value="Ribosomal_eL36"/>
</dbReference>
<dbReference type="GO" id="GO:0005840">
    <property type="term" value="C:ribosome"/>
    <property type="evidence" value="ECO:0007669"/>
    <property type="project" value="UniProtKB-KW"/>
</dbReference>
<evidence type="ECO:0000313" key="4">
    <source>
        <dbReference type="EMBL" id="KAK5574699.1"/>
    </source>
</evidence>
<accession>A0AAN7YKK7</accession>
<organism evidence="4 5">
    <name type="scientific">Dictyostelium firmibasis</name>
    <dbReference type="NCBI Taxonomy" id="79012"/>
    <lineage>
        <taxon>Eukaryota</taxon>
        <taxon>Amoebozoa</taxon>
        <taxon>Evosea</taxon>
        <taxon>Eumycetozoa</taxon>
        <taxon>Dictyostelia</taxon>
        <taxon>Dictyosteliales</taxon>
        <taxon>Dictyosteliaceae</taxon>
        <taxon>Dictyostelium</taxon>
    </lineage>
</organism>
<proteinExistence type="inferred from homology"/>
<dbReference type="EMBL" id="JAVFKY010000006">
    <property type="protein sequence ID" value="KAK5574699.1"/>
    <property type="molecule type" value="Genomic_DNA"/>
</dbReference>
<dbReference type="Gene3D" id="1.10.10.1760">
    <property type="entry name" value="60S ribosomal protein L36"/>
    <property type="match status" value="1"/>
</dbReference>